<feature type="transmembrane region" description="Helical" evidence="6">
    <location>
        <begin position="119"/>
        <end position="138"/>
    </location>
</feature>
<sequence>MKDIGLRKLTFNIGATFFRQIIAALLNLMTVVFIARVYGPEGNGAFAIALLLPSLLVSFLNLGVASANVYYLGSQQLTVRQCISANLRIFAVLSLLGLVVGSFMIYRKNEALFPGIDPFILWLALAVFPIALLNSYLLSVFQGLQRFGPYNLLGIIQPAVLLFLVGGLIVSGNRFISLLMAAQVVSQVVVLIFTAFWLGPLVEKRVTDDLPGSVIRKTIRYGWKAHLSNILAFVNYKADVFLANFFLGPGAVGIYVIAVALAEKLWLISQAVSTVLLPKLTELSSNEDRRIKLTPFITRWVLLATLTGAIGVAILADWLIRTFFGADYVKALIPLWVLLPGIVMTSASRILANDIAARGRPELNMYTSIFVVIINIIGNLLLIPPYGLFGAALATTLAYTVNLMLRLMIYGRFSGNRWFDSIIIKPADILYIRNGIRGL</sequence>
<dbReference type="GO" id="GO:0005886">
    <property type="term" value="C:plasma membrane"/>
    <property type="evidence" value="ECO:0007669"/>
    <property type="project" value="UniProtKB-SubCell"/>
</dbReference>
<dbReference type="CDD" id="cd13128">
    <property type="entry name" value="MATE_Wzx_like"/>
    <property type="match status" value="1"/>
</dbReference>
<dbReference type="PANTHER" id="PTHR30250:SF11">
    <property type="entry name" value="O-ANTIGEN TRANSPORTER-RELATED"/>
    <property type="match status" value="1"/>
</dbReference>
<feature type="transmembrane region" description="Helical" evidence="6">
    <location>
        <begin position="175"/>
        <end position="198"/>
    </location>
</feature>
<dbReference type="InterPro" id="IPR050833">
    <property type="entry name" value="Poly_Biosynth_Transport"/>
</dbReference>
<dbReference type="AlphaFoldDB" id="A0A4P9UKJ2"/>
<keyword evidence="5 6" id="KW-0472">Membrane</keyword>
<proteinExistence type="predicted"/>
<dbReference type="OrthoDB" id="103403at2"/>
<feature type="transmembrane region" description="Helical" evidence="6">
    <location>
        <begin position="363"/>
        <end position="382"/>
    </location>
</feature>
<evidence type="ECO:0000313" key="8">
    <source>
        <dbReference type="Proteomes" id="UP000305881"/>
    </source>
</evidence>
<keyword evidence="2" id="KW-1003">Cell membrane</keyword>
<feature type="transmembrane region" description="Helical" evidence="6">
    <location>
        <begin position="388"/>
        <end position="409"/>
    </location>
</feature>
<evidence type="ECO:0000256" key="2">
    <source>
        <dbReference type="ARBA" id="ARBA00022475"/>
    </source>
</evidence>
<keyword evidence="8" id="KW-1185">Reference proteome</keyword>
<feature type="transmembrane region" description="Helical" evidence="6">
    <location>
        <begin position="150"/>
        <end position="169"/>
    </location>
</feature>
<dbReference type="RefSeq" id="WP_017840660.1">
    <property type="nucleotide sequence ID" value="NZ_CP035467.1"/>
</dbReference>
<comment type="subcellular location">
    <subcellularLocation>
        <location evidence="1">Cell membrane</location>
        <topology evidence="1">Multi-pass membrane protein</topology>
    </subcellularLocation>
</comment>
<reference evidence="8" key="1">
    <citation type="journal article" date="2019" name="J. Bacteriol.">
        <title>A Mutagenic Screen Identifies a TonB-Dependent Receptor Required for the Lanthanide Metal Switch in the Type I Methanotroph 'Methylotuvimicrobium buryatense' 5GB1C.</title>
        <authorList>
            <person name="Groom J.D."/>
            <person name="Ford S.M."/>
            <person name="Pesesky M.W."/>
            <person name="Lidstrom M.E."/>
        </authorList>
    </citation>
    <scope>NUCLEOTIDE SEQUENCE [LARGE SCALE GENOMIC DNA]</scope>
    <source>
        <strain evidence="8">5GB1C</strain>
    </source>
</reference>
<dbReference type="STRING" id="675511.GCA_000341735_02125"/>
<feature type="transmembrane region" description="Helical" evidence="6">
    <location>
        <begin position="300"/>
        <end position="320"/>
    </location>
</feature>
<feature type="transmembrane region" description="Helical" evidence="6">
    <location>
        <begin position="332"/>
        <end position="351"/>
    </location>
</feature>
<dbReference type="PANTHER" id="PTHR30250">
    <property type="entry name" value="PST FAMILY PREDICTED COLANIC ACID TRANSPORTER"/>
    <property type="match status" value="1"/>
</dbReference>
<dbReference type="EMBL" id="CP035467">
    <property type="protein sequence ID" value="QCW81577.1"/>
    <property type="molecule type" value="Genomic_DNA"/>
</dbReference>
<keyword evidence="3 6" id="KW-0812">Transmembrane</keyword>
<dbReference type="Pfam" id="PF13440">
    <property type="entry name" value="Polysacc_synt_3"/>
    <property type="match status" value="1"/>
</dbReference>
<gene>
    <name evidence="7" type="ORF">EQU24_04430</name>
</gene>
<feature type="transmembrane region" description="Helical" evidence="6">
    <location>
        <begin position="242"/>
        <end position="262"/>
    </location>
</feature>
<dbReference type="Proteomes" id="UP000305881">
    <property type="component" value="Chromosome"/>
</dbReference>
<organism evidence="7 8">
    <name type="scientific">Methylotuvimicrobium buryatense</name>
    <name type="common">Methylomicrobium buryatense</name>
    <dbReference type="NCBI Taxonomy" id="95641"/>
    <lineage>
        <taxon>Bacteria</taxon>
        <taxon>Pseudomonadati</taxon>
        <taxon>Pseudomonadota</taxon>
        <taxon>Gammaproteobacteria</taxon>
        <taxon>Methylococcales</taxon>
        <taxon>Methylococcaceae</taxon>
        <taxon>Methylotuvimicrobium</taxon>
    </lineage>
</organism>
<evidence type="ECO:0000256" key="1">
    <source>
        <dbReference type="ARBA" id="ARBA00004651"/>
    </source>
</evidence>
<name>A0A4P9UKJ2_METBY</name>
<accession>A0A4P9UKJ2</accession>
<feature type="transmembrane region" description="Helical" evidence="6">
    <location>
        <begin position="21"/>
        <end position="39"/>
    </location>
</feature>
<protein>
    <submittedName>
        <fullName evidence="7">Flippase</fullName>
    </submittedName>
</protein>
<evidence type="ECO:0000256" key="3">
    <source>
        <dbReference type="ARBA" id="ARBA00022692"/>
    </source>
</evidence>
<evidence type="ECO:0000256" key="5">
    <source>
        <dbReference type="ARBA" id="ARBA00023136"/>
    </source>
</evidence>
<dbReference type="KEGG" id="mbur:EQU24_04430"/>
<evidence type="ECO:0000256" key="6">
    <source>
        <dbReference type="SAM" id="Phobius"/>
    </source>
</evidence>
<evidence type="ECO:0000256" key="4">
    <source>
        <dbReference type="ARBA" id="ARBA00022989"/>
    </source>
</evidence>
<keyword evidence="4 6" id="KW-1133">Transmembrane helix</keyword>
<feature type="transmembrane region" description="Helical" evidence="6">
    <location>
        <begin position="45"/>
        <end position="73"/>
    </location>
</feature>
<feature type="transmembrane region" description="Helical" evidence="6">
    <location>
        <begin position="85"/>
        <end position="107"/>
    </location>
</feature>
<evidence type="ECO:0000313" key="7">
    <source>
        <dbReference type="EMBL" id="QCW81577.1"/>
    </source>
</evidence>